<dbReference type="PANTHER" id="PTHR43877">
    <property type="entry name" value="AMINOALKYLPHOSPHONATE N-ACETYLTRANSFERASE-RELATED-RELATED"/>
    <property type="match status" value="1"/>
</dbReference>
<dbReference type="PROSITE" id="PS51186">
    <property type="entry name" value="GNAT"/>
    <property type="match status" value="1"/>
</dbReference>
<dbReference type="InterPro" id="IPR050832">
    <property type="entry name" value="Bact_Acetyltransf"/>
</dbReference>
<dbReference type="InterPro" id="IPR000182">
    <property type="entry name" value="GNAT_dom"/>
</dbReference>
<dbReference type="Gene3D" id="3.40.630.30">
    <property type="match status" value="1"/>
</dbReference>
<dbReference type="AlphaFoldDB" id="A0A511J6N0"/>
<feature type="domain" description="N-acetyltransferase" evidence="3">
    <location>
        <begin position="117"/>
        <end position="257"/>
    </location>
</feature>
<sequence>MTSAFDLLPPRWRADRLLRSEARAWRPIEVLGDDRGVVLVVDRSDRPTVVGRGDPAVVRALVVDLATRRAGQPHGWMSVPRGSDPAPAVLAALGLAPFSSWDWFATAAVPDEGAGGRSVEQLDPVADAEAIRACLTAANPTSSADPGGAHELAWFGVREDGQLLGVIGANAQGGERPQDRSWHLHGLAVRAPARRRGWGAALTVAATRAGLGAGASWVSLGMYADNHDARRIYERLGYRCEARFDSYGPQGADRPPT</sequence>
<dbReference type="Pfam" id="PF00583">
    <property type="entry name" value="Acetyltransf_1"/>
    <property type="match status" value="1"/>
</dbReference>
<comment type="caution">
    <text evidence="4">The sequence shown here is derived from an EMBL/GenBank/DDBJ whole genome shotgun (WGS) entry which is preliminary data.</text>
</comment>
<dbReference type="InterPro" id="IPR016181">
    <property type="entry name" value="Acyl_CoA_acyltransferase"/>
</dbReference>
<proteinExistence type="predicted"/>
<evidence type="ECO:0000256" key="2">
    <source>
        <dbReference type="ARBA" id="ARBA00023315"/>
    </source>
</evidence>
<organism evidence="4 5">
    <name type="scientific">Cellulomonas composti</name>
    <dbReference type="NCBI Taxonomy" id="266130"/>
    <lineage>
        <taxon>Bacteria</taxon>
        <taxon>Bacillati</taxon>
        <taxon>Actinomycetota</taxon>
        <taxon>Actinomycetes</taxon>
        <taxon>Micrococcales</taxon>
        <taxon>Cellulomonadaceae</taxon>
        <taxon>Cellulomonas</taxon>
    </lineage>
</organism>
<evidence type="ECO:0000259" key="3">
    <source>
        <dbReference type="PROSITE" id="PS51186"/>
    </source>
</evidence>
<dbReference type="Proteomes" id="UP000321720">
    <property type="component" value="Unassembled WGS sequence"/>
</dbReference>
<dbReference type="GO" id="GO:0016747">
    <property type="term" value="F:acyltransferase activity, transferring groups other than amino-acyl groups"/>
    <property type="evidence" value="ECO:0007669"/>
    <property type="project" value="InterPro"/>
</dbReference>
<dbReference type="OrthoDB" id="5143160at2"/>
<keyword evidence="1" id="KW-0808">Transferase</keyword>
<keyword evidence="5" id="KW-1185">Reference proteome</keyword>
<evidence type="ECO:0000313" key="5">
    <source>
        <dbReference type="Proteomes" id="UP000321720"/>
    </source>
</evidence>
<accession>A0A511J6N0</accession>
<dbReference type="RefSeq" id="WP_146841264.1">
    <property type="nucleotide sequence ID" value="NZ_BJWG01000001.1"/>
</dbReference>
<protein>
    <recommendedName>
        <fullName evidence="3">N-acetyltransferase domain-containing protein</fullName>
    </recommendedName>
</protein>
<evidence type="ECO:0000313" key="4">
    <source>
        <dbReference type="EMBL" id="GEL93651.1"/>
    </source>
</evidence>
<dbReference type="SUPFAM" id="SSF55729">
    <property type="entry name" value="Acyl-CoA N-acyltransferases (Nat)"/>
    <property type="match status" value="1"/>
</dbReference>
<name>A0A511J6N0_9CELL</name>
<dbReference type="CDD" id="cd04301">
    <property type="entry name" value="NAT_SF"/>
    <property type="match status" value="1"/>
</dbReference>
<keyword evidence="2" id="KW-0012">Acyltransferase</keyword>
<reference evidence="4 5" key="1">
    <citation type="submission" date="2019-07" db="EMBL/GenBank/DDBJ databases">
        <title>Whole genome shotgun sequence of Cellulomonas composti NBRC 100758.</title>
        <authorList>
            <person name="Hosoyama A."/>
            <person name="Uohara A."/>
            <person name="Ohji S."/>
            <person name="Ichikawa N."/>
        </authorList>
    </citation>
    <scope>NUCLEOTIDE SEQUENCE [LARGE SCALE GENOMIC DNA]</scope>
    <source>
        <strain evidence="4 5">NBRC 100758</strain>
    </source>
</reference>
<gene>
    <name evidence="4" type="ORF">CCO02nite_03090</name>
</gene>
<dbReference type="EMBL" id="BJWG01000001">
    <property type="protein sequence ID" value="GEL93651.1"/>
    <property type="molecule type" value="Genomic_DNA"/>
</dbReference>
<dbReference type="PANTHER" id="PTHR43877:SF2">
    <property type="entry name" value="AMINOALKYLPHOSPHONATE N-ACETYLTRANSFERASE-RELATED"/>
    <property type="match status" value="1"/>
</dbReference>
<evidence type="ECO:0000256" key="1">
    <source>
        <dbReference type="ARBA" id="ARBA00022679"/>
    </source>
</evidence>